<dbReference type="Proteomes" id="UP001583177">
    <property type="component" value="Unassembled WGS sequence"/>
</dbReference>
<evidence type="ECO:0000313" key="1">
    <source>
        <dbReference type="EMBL" id="KAL1875796.1"/>
    </source>
</evidence>
<keyword evidence="2" id="KW-1185">Reference proteome</keyword>
<sequence>MSPLEAKADFLHQIRRMGGSKQDQITVHQREVYTTVAEMYRYANMLWSFIGGTTPIGWLESDEKNRDRAIEVIIRS</sequence>
<dbReference type="EMBL" id="JAWRVE010000018">
    <property type="protein sequence ID" value="KAL1875796.1"/>
    <property type="molecule type" value="Genomic_DNA"/>
</dbReference>
<accession>A0ABR3XIL8</accession>
<evidence type="ECO:0000313" key="2">
    <source>
        <dbReference type="Proteomes" id="UP001583177"/>
    </source>
</evidence>
<name>A0ABR3XIL8_9PEZI</name>
<protein>
    <submittedName>
        <fullName evidence="1">Uncharacterized protein</fullName>
    </submittedName>
</protein>
<comment type="caution">
    <text evidence="1">The sequence shown here is derived from an EMBL/GenBank/DDBJ whole genome shotgun (WGS) entry which is preliminary data.</text>
</comment>
<organism evidence="1 2">
    <name type="scientific">Diaporthe australafricana</name>
    <dbReference type="NCBI Taxonomy" id="127596"/>
    <lineage>
        <taxon>Eukaryota</taxon>
        <taxon>Fungi</taxon>
        <taxon>Dikarya</taxon>
        <taxon>Ascomycota</taxon>
        <taxon>Pezizomycotina</taxon>
        <taxon>Sordariomycetes</taxon>
        <taxon>Sordariomycetidae</taxon>
        <taxon>Diaporthales</taxon>
        <taxon>Diaporthaceae</taxon>
        <taxon>Diaporthe</taxon>
    </lineage>
</organism>
<proteinExistence type="predicted"/>
<gene>
    <name evidence="1" type="ORF">Daus18300_002987</name>
</gene>
<reference evidence="1 2" key="1">
    <citation type="journal article" date="2024" name="IMA Fungus">
        <title>IMA Genome - F19 : A genome assembly and annotation guide to empower mycologists, including annotated draft genome sequences of Ceratocystis pirilliformis, Diaporthe australafricana, Fusarium ophioides, Paecilomyces lecythidis, and Sporothrix stenoceras.</title>
        <authorList>
            <person name="Aylward J."/>
            <person name="Wilson A.M."/>
            <person name="Visagie C.M."/>
            <person name="Spraker J."/>
            <person name="Barnes I."/>
            <person name="Buitendag C."/>
            <person name="Ceriani C."/>
            <person name="Del Mar Angel L."/>
            <person name="du Plessis D."/>
            <person name="Fuchs T."/>
            <person name="Gasser K."/>
            <person name="Kramer D."/>
            <person name="Li W."/>
            <person name="Munsamy K."/>
            <person name="Piso A."/>
            <person name="Price J.L."/>
            <person name="Sonnekus B."/>
            <person name="Thomas C."/>
            <person name="van der Nest A."/>
            <person name="van Dijk A."/>
            <person name="van Heerden A."/>
            <person name="van Vuuren N."/>
            <person name="Yilmaz N."/>
            <person name="Duong T.A."/>
            <person name="van der Merwe N.A."/>
            <person name="Wingfield M.J."/>
            <person name="Wingfield B.D."/>
        </authorList>
    </citation>
    <scope>NUCLEOTIDE SEQUENCE [LARGE SCALE GENOMIC DNA]</scope>
    <source>
        <strain evidence="1 2">CMW 18300</strain>
    </source>
</reference>